<reference evidence="10" key="1">
    <citation type="journal article" date="2016" name="Nat. Commun.">
        <title>Genome analysis of three Pneumocystis species reveals adaptation mechanisms to life exclusively in mammalian hosts.</title>
        <authorList>
            <person name="Ma L."/>
            <person name="Chen Z."/>
            <person name="Huang D.W."/>
            <person name="Kutty G."/>
            <person name="Ishihara M."/>
            <person name="Wang H."/>
            <person name="Abouelleil A."/>
            <person name="Bishop L."/>
            <person name="Davey E."/>
            <person name="Deng R."/>
            <person name="Deng X."/>
            <person name="Fan L."/>
            <person name="Fantoni G."/>
            <person name="Fitzgerald M."/>
            <person name="Gogineni E."/>
            <person name="Goldberg J.M."/>
            <person name="Handley G."/>
            <person name="Hu X."/>
            <person name="Huber C."/>
            <person name="Jiao X."/>
            <person name="Jones K."/>
            <person name="Levin J.Z."/>
            <person name="Liu Y."/>
            <person name="Macdonald P."/>
            <person name="Melnikov A."/>
            <person name="Raley C."/>
            <person name="Sassi M."/>
            <person name="Sherman B.T."/>
            <person name="Song X."/>
            <person name="Sykes S."/>
            <person name="Tran B."/>
            <person name="Walsh L."/>
            <person name="Xia Y."/>
            <person name="Yang J."/>
            <person name="Young S."/>
            <person name="Zeng Q."/>
            <person name="Zheng X."/>
            <person name="Stephens R."/>
            <person name="Nusbaum C."/>
            <person name="Birren B.W."/>
            <person name="Azadi P."/>
            <person name="Lempicki R.A."/>
            <person name="Cuomo C.A."/>
            <person name="Kovacs J.A."/>
        </authorList>
    </citation>
    <scope>NUCLEOTIDE SEQUENCE [LARGE SCALE GENOMIC DNA]</scope>
    <source>
        <strain evidence="10">B80</strain>
    </source>
</reference>
<protein>
    <recommendedName>
        <fullName evidence="2">Ribonuclease H2 subunit B</fullName>
    </recommendedName>
    <alternativeName>
        <fullName evidence="5">Ribonuclease HI subunit B</fullName>
    </alternativeName>
</protein>
<dbReference type="Proteomes" id="UP000054454">
    <property type="component" value="Unassembled WGS sequence"/>
</dbReference>
<dbReference type="Gene3D" id="1.10.20.120">
    <property type="match status" value="1"/>
</dbReference>
<dbReference type="VEuPathDB" id="FungiDB:T552_03316"/>
<accession>A0A0W4ZB65</accession>
<dbReference type="InterPro" id="IPR041195">
    <property type="entry name" value="Rnh202_N"/>
</dbReference>
<dbReference type="PANTHER" id="PTHR13383">
    <property type="entry name" value="RIBONUCLEASE H2 SUBUNIT B"/>
    <property type="match status" value="1"/>
</dbReference>
<evidence type="ECO:0000256" key="6">
    <source>
        <dbReference type="SAM" id="MobiDB-lite"/>
    </source>
</evidence>
<dbReference type="OrthoDB" id="29098at2759"/>
<feature type="region of interest" description="Disordered" evidence="6">
    <location>
        <begin position="261"/>
        <end position="280"/>
    </location>
</feature>
<evidence type="ECO:0000256" key="2">
    <source>
        <dbReference type="ARBA" id="ARBA00019062"/>
    </source>
</evidence>
<dbReference type="InterPro" id="IPR019024">
    <property type="entry name" value="RNase_H2_suB_wHTH"/>
</dbReference>
<dbReference type="AlphaFoldDB" id="A0A0W4ZB65"/>
<dbReference type="GO" id="GO:0032299">
    <property type="term" value="C:ribonuclease H2 complex"/>
    <property type="evidence" value="ECO:0007669"/>
    <property type="project" value="InterPro"/>
</dbReference>
<name>A0A0W4ZB65_PNEC8</name>
<comment type="subcellular location">
    <subcellularLocation>
        <location evidence="1">Nucleus</location>
    </subcellularLocation>
</comment>
<dbReference type="EMBL" id="LFVZ01000016">
    <property type="protein sequence ID" value="KTW25704.1"/>
    <property type="molecule type" value="Genomic_DNA"/>
</dbReference>
<evidence type="ECO:0000256" key="4">
    <source>
        <dbReference type="ARBA" id="ARBA00024778"/>
    </source>
</evidence>
<evidence type="ECO:0000259" key="8">
    <source>
        <dbReference type="Pfam" id="PF17745"/>
    </source>
</evidence>
<organism evidence="9 10">
    <name type="scientific">Pneumocystis carinii (strain B80)</name>
    <name type="common">Rat pneumocystis pneumonia agent</name>
    <name type="synonym">Pneumocystis carinii f. sp. carinii</name>
    <dbReference type="NCBI Taxonomy" id="1408658"/>
    <lineage>
        <taxon>Eukaryota</taxon>
        <taxon>Fungi</taxon>
        <taxon>Dikarya</taxon>
        <taxon>Ascomycota</taxon>
        <taxon>Taphrinomycotina</taxon>
        <taxon>Pneumocystomycetes</taxon>
        <taxon>Pneumocystaceae</taxon>
        <taxon>Pneumocystis</taxon>
    </lineage>
</organism>
<feature type="compositionally biased region" description="Basic and acidic residues" evidence="6">
    <location>
        <begin position="261"/>
        <end position="270"/>
    </location>
</feature>
<dbReference type="GeneID" id="28938027"/>
<gene>
    <name evidence="9" type="ORF">T552_03316</name>
</gene>
<evidence type="ECO:0000259" key="7">
    <source>
        <dbReference type="Pfam" id="PF09468"/>
    </source>
</evidence>
<evidence type="ECO:0000313" key="9">
    <source>
        <dbReference type="EMBL" id="KTW25704.1"/>
    </source>
</evidence>
<dbReference type="PANTHER" id="PTHR13383:SF11">
    <property type="entry name" value="RIBONUCLEASE H2 SUBUNIT B"/>
    <property type="match status" value="1"/>
</dbReference>
<dbReference type="RefSeq" id="XP_018224313.1">
    <property type="nucleotide sequence ID" value="XM_018371824.1"/>
</dbReference>
<dbReference type="GO" id="GO:0006401">
    <property type="term" value="P:RNA catabolic process"/>
    <property type="evidence" value="ECO:0007669"/>
    <property type="project" value="TreeGrafter"/>
</dbReference>
<dbReference type="GO" id="GO:0005654">
    <property type="term" value="C:nucleoplasm"/>
    <property type="evidence" value="ECO:0007669"/>
    <property type="project" value="TreeGrafter"/>
</dbReference>
<dbReference type="Gene3D" id="2.20.25.530">
    <property type="match status" value="1"/>
</dbReference>
<evidence type="ECO:0000256" key="3">
    <source>
        <dbReference type="ARBA" id="ARBA00023242"/>
    </source>
</evidence>
<evidence type="ECO:0000256" key="1">
    <source>
        <dbReference type="ARBA" id="ARBA00004123"/>
    </source>
</evidence>
<proteinExistence type="predicted"/>
<dbReference type="Pfam" id="PF17745">
    <property type="entry name" value="Ydr279_N"/>
    <property type="match status" value="1"/>
</dbReference>
<feature type="domain" description="Rnh202 triple barrel" evidence="8">
    <location>
        <begin position="18"/>
        <end position="76"/>
    </location>
</feature>
<keyword evidence="10" id="KW-1185">Reference proteome</keyword>
<evidence type="ECO:0000313" key="10">
    <source>
        <dbReference type="Proteomes" id="UP000054454"/>
    </source>
</evidence>
<dbReference type="Pfam" id="PF09468">
    <property type="entry name" value="RNase_H2-Ydr279"/>
    <property type="match status" value="1"/>
</dbReference>
<sequence length="299" mass="34915">MTKIIIKPKHFLNGEITEEQIIALPHPKTQIPVRYLIQKPQLLQLIKVNDSYKKGSWFINNNIVKDGTIYLATPFDLVFFAIPKSEYLGKYLLMDDILDLFSEYHFPILISSLGPQMKYAIRSICHELDSSPSFFRFDESLLLKIMRTKVKKVASHLPKSIEFEAIIKNFTDNIQERELNDEKKTSELEKIIQLARIKAAMQLINNYLPVKYANLLLQSEDFTPLSLYLQKLQTHRASTFLIQNTNHFTADFYLKKDTVSKEKNTNKRSSESNNTKIQKKIDTKQMNKITSFFKTQNRN</sequence>
<keyword evidence="3" id="KW-0539">Nucleus</keyword>
<comment type="function">
    <text evidence="4">Non catalytic subunit of RNase H2, an endonuclease that specifically degrades the RNA of RNA:DNA hybrids. Participates in DNA replication, possibly by mediating the removal of lagging-strand Okazaki fragment RNA primers during DNA replication. Mediates the excision of single ribonucleotides from DNA:RNA duplexes.</text>
</comment>
<feature type="domain" description="Ribonuclease H2 subunit B wHTH" evidence="7">
    <location>
        <begin position="89"/>
        <end position="216"/>
    </location>
</feature>
<evidence type="ECO:0000256" key="5">
    <source>
        <dbReference type="ARBA" id="ARBA00033464"/>
    </source>
</evidence>
<comment type="caution">
    <text evidence="9">The sequence shown here is derived from an EMBL/GenBank/DDBJ whole genome shotgun (WGS) entry which is preliminary data.</text>
</comment>
<dbReference type="InterPro" id="IPR040456">
    <property type="entry name" value="RNase_H2_suB"/>
</dbReference>